<feature type="binding site" evidence="6">
    <location>
        <position position="57"/>
    </location>
    <ligand>
        <name>Mg(2+)</name>
        <dbReference type="ChEBI" id="CHEBI:18420"/>
        <label>1</label>
    </ligand>
</feature>
<keyword evidence="2 6" id="KW-0479">Metal-binding</keyword>
<protein>
    <submittedName>
        <fullName evidence="9">Exodeoxyribonuclease III Xth</fullName>
    </submittedName>
</protein>
<evidence type="ECO:0000256" key="4">
    <source>
        <dbReference type="ARBA" id="ARBA00022842"/>
    </source>
</evidence>
<dbReference type="InterPro" id="IPR004808">
    <property type="entry name" value="AP_endonuc_1"/>
</dbReference>
<feature type="binding site" evidence="6">
    <location>
        <position position="172"/>
    </location>
    <ligand>
        <name>Mg(2+)</name>
        <dbReference type="ChEBI" id="CHEBI:18420"/>
        <label>1</label>
    </ligand>
</feature>
<evidence type="ECO:0000256" key="6">
    <source>
        <dbReference type="PIRSR" id="PIRSR604808-2"/>
    </source>
</evidence>
<sequence>MFGHNAVMSVHKAAKFILNIEARMKIATWNVNSIKARLPNILEWLGDAKPDVVLLQETKTVDDSFPAMEIEDLGYNIALHGQKTYNGVAILSKFPIEDVERGLPGNDNDEQARYIEATISGNRPIRVASIYVPMGSEVGSEKFEYKLNFLDRLIKRFEKIRESGDAAVMGGDYNIAPDDSDVYDPIKLHETVLCSTVERKKLRTMMNMGYTDAFRTFNPQGHQYSWWDYRAGAWNKDNGLRIDHLLLTPAAADRLSASDIDRDPRAKEKASDHTPVWCMIDD</sequence>
<evidence type="ECO:0000256" key="5">
    <source>
        <dbReference type="PIRSR" id="PIRSR604808-1"/>
    </source>
</evidence>
<evidence type="ECO:0000313" key="10">
    <source>
        <dbReference type="Proteomes" id="UP000007127"/>
    </source>
</evidence>
<feature type="binding site" evidence="6">
    <location>
        <position position="30"/>
    </location>
    <ligand>
        <name>Mg(2+)</name>
        <dbReference type="ChEBI" id="CHEBI:18420"/>
        <label>1</label>
    </ligand>
</feature>
<dbReference type="PROSITE" id="PS51435">
    <property type="entry name" value="AP_NUCLEASE_F1_4"/>
    <property type="match status" value="1"/>
</dbReference>
<dbReference type="AlphaFoldDB" id="A0AB72UCV9"/>
<dbReference type="GO" id="GO:0003677">
    <property type="term" value="F:DNA binding"/>
    <property type="evidence" value="ECO:0007669"/>
    <property type="project" value="InterPro"/>
</dbReference>
<dbReference type="SUPFAM" id="SSF56219">
    <property type="entry name" value="DNase I-like"/>
    <property type="match status" value="1"/>
</dbReference>
<dbReference type="InterPro" id="IPR005135">
    <property type="entry name" value="Endo/exonuclease/phosphatase"/>
</dbReference>
<dbReference type="KEGG" id="txi:TH3_09455"/>
<dbReference type="PANTHER" id="PTHR43250:SF2">
    <property type="entry name" value="EXODEOXYRIBONUCLEASE III"/>
    <property type="match status" value="1"/>
</dbReference>
<evidence type="ECO:0000313" key="9">
    <source>
        <dbReference type="EMBL" id="AJD52007.1"/>
    </source>
</evidence>
<feature type="site" description="Interaction with DNA substrate" evidence="7">
    <location>
        <position position="273"/>
    </location>
</feature>
<dbReference type="GO" id="GO:0008311">
    <property type="term" value="F:double-stranded DNA 3'-5' DNA exonuclease activity"/>
    <property type="evidence" value="ECO:0007669"/>
    <property type="project" value="InterPro"/>
</dbReference>
<dbReference type="NCBIfam" id="TIGR00195">
    <property type="entry name" value="exoDNase_III"/>
    <property type="match status" value="1"/>
</dbReference>
<evidence type="ECO:0000259" key="8">
    <source>
        <dbReference type="Pfam" id="PF03372"/>
    </source>
</evidence>
<feature type="site" description="Important for catalytic activity" evidence="7">
    <location>
        <position position="243"/>
    </location>
</feature>
<dbReference type="GO" id="GO:0006281">
    <property type="term" value="P:DNA repair"/>
    <property type="evidence" value="ECO:0007669"/>
    <property type="project" value="InterPro"/>
</dbReference>
<proteinExistence type="inferred from homology"/>
<dbReference type="Proteomes" id="UP000007127">
    <property type="component" value="Chromosome"/>
</dbReference>
<feature type="binding site" evidence="6">
    <location>
        <position position="174"/>
    </location>
    <ligand>
        <name>Mg(2+)</name>
        <dbReference type="ChEBI" id="CHEBI:18420"/>
        <label>1</label>
    </ligand>
</feature>
<keyword evidence="3" id="KW-0378">Hydrolase</keyword>
<keyword evidence="4 6" id="KW-0460">Magnesium</keyword>
<dbReference type="PROSITE" id="PS00726">
    <property type="entry name" value="AP_NUCLEASE_F1_1"/>
    <property type="match status" value="1"/>
</dbReference>
<dbReference type="InterPro" id="IPR037493">
    <property type="entry name" value="ExoIII-like"/>
</dbReference>
<name>A0AB72UCV9_9PROT</name>
<comment type="similarity">
    <text evidence="1">Belongs to the DNA repair enzymes AP/ExoA family.</text>
</comment>
<feature type="active site" evidence="5">
    <location>
        <position position="131"/>
    </location>
</feature>
<dbReference type="Pfam" id="PF03372">
    <property type="entry name" value="Exo_endo_phos"/>
    <property type="match status" value="1"/>
</dbReference>
<evidence type="ECO:0000256" key="1">
    <source>
        <dbReference type="ARBA" id="ARBA00007092"/>
    </source>
</evidence>
<dbReference type="GO" id="GO:0004519">
    <property type="term" value="F:endonuclease activity"/>
    <property type="evidence" value="ECO:0007669"/>
    <property type="project" value="InterPro"/>
</dbReference>
<evidence type="ECO:0000256" key="7">
    <source>
        <dbReference type="PIRSR" id="PIRSR604808-3"/>
    </source>
</evidence>
<dbReference type="InterPro" id="IPR036691">
    <property type="entry name" value="Endo/exonu/phosph_ase_sf"/>
</dbReference>
<feature type="active site" description="Proton donor/acceptor" evidence="5">
    <location>
        <position position="172"/>
    </location>
</feature>
<reference evidence="9 10" key="1">
    <citation type="journal article" date="2012" name="J. Bacteriol.">
        <title>Genome sequence of Thalassospira xiamenensis type strain M-5.</title>
        <authorList>
            <person name="Lai Q."/>
            <person name="Shao Z."/>
        </authorList>
    </citation>
    <scope>NUCLEOTIDE SEQUENCE [LARGE SCALE GENOMIC DNA]</scope>
    <source>
        <strain evidence="9 10">M-5</strain>
    </source>
</reference>
<evidence type="ECO:0000256" key="2">
    <source>
        <dbReference type="ARBA" id="ARBA00022723"/>
    </source>
</evidence>
<accession>A0AB72UCV9</accession>
<comment type="cofactor">
    <cofactor evidence="6">
        <name>Mg(2+)</name>
        <dbReference type="ChEBI" id="CHEBI:18420"/>
    </cofactor>
    <cofactor evidence="6">
        <name>Mn(2+)</name>
        <dbReference type="ChEBI" id="CHEBI:29035"/>
    </cofactor>
    <text evidence="6">Probably binds two magnesium or manganese ions per subunit.</text>
</comment>
<organism evidence="9 10">
    <name type="scientific">Thalassospira xiamenensis M-5 = DSM 17429</name>
    <dbReference type="NCBI Taxonomy" id="1123366"/>
    <lineage>
        <taxon>Bacteria</taxon>
        <taxon>Pseudomonadati</taxon>
        <taxon>Pseudomonadota</taxon>
        <taxon>Alphaproteobacteria</taxon>
        <taxon>Rhodospirillales</taxon>
        <taxon>Thalassospiraceae</taxon>
        <taxon>Thalassospira</taxon>
    </lineage>
</organism>
<feature type="binding site" evidence="6">
    <location>
        <position position="273"/>
    </location>
    <ligand>
        <name>Mg(2+)</name>
        <dbReference type="ChEBI" id="CHEBI:18420"/>
        <label>1</label>
    </ligand>
</feature>
<gene>
    <name evidence="9" type="ORF">TH3_09455</name>
</gene>
<dbReference type="InterPro" id="IPR020847">
    <property type="entry name" value="AP_endonuclease_F1_BS"/>
</dbReference>
<dbReference type="PANTHER" id="PTHR43250">
    <property type="entry name" value="EXODEOXYRIBONUCLEASE III"/>
    <property type="match status" value="1"/>
</dbReference>
<evidence type="ECO:0000256" key="3">
    <source>
        <dbReference type="ARBA" id="ARBA00022801"/>
    </source>
</evidence>
<dbReference type="CDD" id="cd09086">
    <property type="entry name" value="ExoIII-like_AP-endo"/>
    <property type="match status" value="1"/>
</dbReference>
<keyword evidence="6" id="KW-0464">Manganese</keyword>
<dbReference type="NCBIfam" id="TIGR00633">
    <property type="entry name" value="xth"/>
    <property type="match status" value="1"/>
</dbReference>
<dbReference type="EMBL" id="CP004388">
    <property type="protein sequence ID" value="AJD52007.1"/>
    <property type="molecule type" value="Genomic_DNA"/>
</dbReference>
<feature type="site" description="Transition state stabilizer" evidence="7">
    <location>
        <position position="174"/>
    </location>
</feature>
<feature type="active site" description="Proton acceptor" evidence="5">
    <location>
        <position position="273"/>
    </location>
</feature>
<feature type="domain" description="Endonuclease/exonuclease/phosphatase" evidence="8">
    <location>
        <begin position="27"/>
        <end position="273"/>
    </location>
</feature>
<dbReference type="Gene3D" id="3.60.10.10">
    <property type="entry name" value="Endonuclease/exonuclease/phosphatase"/>
    <property type="match status" value="1"/>
</dbReference>
<dbReference type="GO" id="GO:0046872">
    <property type="term" value="F:metal ion binding"/>
    <property type="evidence" value="ECO:0007669"/>
    <property type="project" value="UniProtKB-KW"/>
</dbReference>
<feature type="binding site" evidence="6">
    <location>
        <position position="272"/>
    </location>
    <ligand>
        <name>Mg(2+)</name>
        <dbReference type="ChEBI" id="CHEBI:18420"/>
        <label>1</label>
    </ligand>
</feature>